<proteinExistence type="predicted"/>
<sequence>MLLSHCYIIQANITCHATVTLLLNKMNSGQYGATEDDEAIYENSRWYISFFAENTTDNWKEKYKNNDLNFQYTTVPCSLN</sequence>
<dbReference type="WormBase" id="Bm14102">
    <property type="protein sequence ID" value="BM46890"/>
    <property type="gene ID" value="WBGene00234363"/>
</dbReference>
<evidence type="ECO:0000313" key="1">
    <source>
        <dbReference type="EMBL" id="CDP91171.1"/>
    </source>
</evidence>
<accession>A0A0J9XMM0</accession>
<protein>
    <submittedName>
        <fullName evidence="1">Bm14102</fullName>
    </submittedName>
</protein>
<evidence type="ECO:0000313" key="2">
    <source>
        <dbReference type="WormBase" id="Bm14102"/>
    </source>
</evidence>
<reference evidence="1" key="2">
    <citation type="submission" date="2012-12" db="EMBL/GenBank/DDBJ databases">
        <authorList>
            <person name="Gao Y.W."/>
            <person name="Fan S.T."/>
            <person name="Sun H.T."/>
            <person name="Wang Z."/>
            <person name="Gao X.L."/>
            <person name="Li Y.G."/>
            <person name="Wang T.C."/>
            <person name="Zhang K."/>
            <person name="Xu W.W."/>
            <person name="Yu Z.J."/>
            <person name="Xia X.Z."/>
        </authorList>
    </citation>
    <scope>NUCLEOTIDE SEQUENCE</scope>
    <source>
        <strain evidence="1">FR3</strain>
    </source>
</reference>
<name>A0A0J9XMM0_BRUMA</name>
<gene>
    <name evidence="1 2" type="ORF">Bm14102</name>
    <name evidence="1" type="ORF">BM_Bm14102</name>
</gene>
<organism evidence="1">
    <name type="scientific">Brugia malayi</name>
    <name type="common">Filarial nematode worm</name>
    <dbReference type="NCBI Taxonomy" id="6279"/>
    <lineage>
        <taxon>Eukaryota</taxon>
        <taxon>Metazoa</taxon>
        <taxon>Ecdysozoa</taxon>
        <taxon>Nematoda</taxon>
        <taxon>Chromadorea</taxon>
        <taxon>Rhabditida</taxon>
        <taxon>Spirurina</taxon>
        <taxon>Spiruromorpha</taxon>
        <taxon>Filarioidea</taxon>
        <taxon>Onchocercidae</taxon>
        <taxon>Brugia</taxon>
    </lineage>
</organism>
<dbReference type="AlphaFoldDB" id="A0A0J9XMM0"/>
<reference evidence="1" key="1">
    <citation type="journal article" date="2007" name="Science">
        <title>Draft genome of the filarial nematode parasite Brugia malayi.</title>
        <authorList>
            <person name="Ghedin E."/>
            <person name="Wang S."/>
            <person name="Spiro D."/>
            <person name="Caler E."/>
            <person name="Zhao Q."/>
            <person name="Crabtree J."/>
            <person name="Allen J.E."/>
            <person name="Delcher A.L."/>
            <person name="Guiliano D.B."/>
            <person name="Miranda-Saavedra D."/>
            <person name="Angiuoli S.V."/>
            <person name="Creasy T."/>
            <person name="Amedeo P."/>
            <person name="Haas B."/>
            <person name="El-Sayed N.M."/>
            <person name="Wortman J.R."/>
            <person name="Feldblyum T."/>
            <person name="Tallon L."/>
            <person name="Schatz M."/>
            <person name="Shumway M."/>
            <person name="Koo H."/>
            <person name="Salzberg S.L."/>
            <person name="Schobel S."/>
            <person name="Pertea M."/>
            <person name="Pop M."/>
            <person name="White O."/>
            <person name="Barton G.J."/>
            <person name="Carlow C.K."/>
            <person name="Crawford M.J."/>
            <person name="Daub J."/>
            <person name="Dimmic M.W."/>
            <person name="Estes C.F."/>
            <person name="Foster J.M."/>
            <person name="Ganatra M."/>
            <person name="Gregory W.F."/>
            <person name="Johnson N.M."/>
            <person name="Jin J."/>
            <person name="Komuniecki R."/>
            <person name="Korf I."/>
            <person name="Kumar S."/>
            <person name="Laney S."/>
            <person name="Li B.W."/>
            <person name="Li W."/>
            <person name="Lindblom T.H."/>
            <person name="Lustigman S."/>
            <person name="Ma D."/>
            <person name="Maina C.V."/>
            <person name="Martin D.M."/>
            <person name="McCarter J.P."/>
            <person name="McReynolds L."/>
            <person name="Mitreva M."/>
            <person name="Nutman T.B."/>
            <person name="Parkinson J."/>
            <person name="Peregrin-Alvarez J.M."/>
            <person name="Poole C."/>
            <person name="Ren Q."/>
            <person name="Saunders L."/>
            <person name="Sluder A.E."/>
            <person name="Smith K."/>
            <person name="Stanke M."/>
            <person name="Unnasch T.R."/>
            <person name="Ware J."/>
            <person name="Wei A.D."/>
            <person name="Weil G."/>
            <person name="Williams D.J."/>
            <person name="Zhang Y."/>
            <person name="Williams S.A."/>
            <person name="Fraser-Liggett C."/>
            <person name="Slatko B."/>
            <person name="Blaxter M.L."/>
            <person name="Scott A.L."/>
        </authorList>
    </citation>
    <scope>NUCLEOTIDE SEQUENCE</scope>
    <source>
        <strain evidence="1">FR3</strain>
    </source>
</reference>
<dbReference type="EMBL" id="LN855577">
    <property type="protein sequence ID" value="CDP91171.1"/>
    <property type="molecule type" value="Genomic_DNA"/>
</dbReference>